<comment type="caution">
    <text evidence="2">The sequence shown here is derived from an EMBL/GenBank/DDBJ whole genome shotgun (WGS) entry which is preliminary data.</text>
</comment>
<evidence type="ECO:0000256" key="1">
    <source>
        <dbReference type="SAM" id="MobiDB-lite"/>
    </source>
</evidence>
<dbReference type="EMBL" id="CANHGI010000001">
    <property type="protein sequence ID" value="CAI5437675.1"/>
    <property type="molecule type" value="Genomic_DNA"/>
</dbReference>
<evidence type="ECO:0000313" key="2">
    <source>
        <dbReference type="EMBL" id="CAI5437675.1"/>
    </source>
</evidence>
<reference evidence="2" key="1">
    <citation type="submission" date="2022-11" db="EMBL/GenBank/DDBJ databases">
        <authorList>
            <person name="Kikuchi T."/>
        </authorList>
    </citation>
    <scope>NUCLEOTIDE SEQUENCE</scope>
    <source>
        <strain evidence="2">PS1010</strain>
    </source>
</reference>
<gene>
    <name evidence="2" type="ORF">CAMP_LOCUS312</name>
</gene>
<sequence length="111" mass="12911">MFAEISERMNPVAKSEDLAEVIENADPSQSGKRNNCNCKEHKSLAEVMRTRHINAKDRESIECLEMEIVEELKIAELPEWFKLGMLNLIEDNQSIRNKIRQLLERKNRKSG</sequence>
<dbReference type="Proteomes" id="UP001152747">
    <property type="component" value="Unassembled WGS sequence"/>
</dbReference>
<protein>
    <submittedName>
        <fullName evidence="2">Uncharacterized protein</fullName>
    </submittedName>
</protein>
<accession>A0A9P1MSX4</accession>
<dbReference type="AlphaFoldDB" id="A0A9P1MSX4"/>
<feature type="region of interest" description="Disordered" evidence="1">
    <location>
        <begin position="1"/>
        <end position="36"/>
    </location>
</feature>
<proteinExistence type="predicted"/>
<keyword evidence="3" id="KW-1185">Reference proteome</keyword>
<feature type="compositionally biased region" description="Polar residues" evidence="1">
    <location>
        <begin position="26"/>
        <end position="36"/>
    </location>
</feature>
<evidence type="ECO:0000313" key="3">
    <source>
        <dbReference type="Proteomes" id="UP001152747"/>
    </source>
</evidence>
<organism evidence="2 3">
    <name type="scientific">Caenorhabditis angaria</name>
    <dbReference type="NCBI Taxonomy" id="860376"/>
    <lineage>
        <taxon>Eukaryota</taxon>
        <taxon>Metazoa</taxon>
        <taxon>Ecdysozoa</taxon>
        <taxon>Nematoda</taxon>
        <taxon>Chromadorea</taxon>
        <taxon>Rhabditida</taxon>
        <taxon>Rhabditina</taxon>
        <taxon>Rhabditomorpha</taxon>
        <taxon>Rhabditoidea</taxon>
        <taxon>Rhabditidae</taxon>
        <taxon>Peloderinae</taxon>
        <taxon>Caenorhabditis</taxon>
    </lineage>
</organism>
<name>A0A9P1MSX4_9PELO</name>